<evidence type="ECO:0000313" key="3">
    <source>
        <dbReference type="Proteomes" id="UP001431181"/>
    </source>
</evidence>
<organism evidence="2 3">
    <name type="scientific">Marinomonas rhodophyticola</name>
    <dbReference type="NCBI Taxonomy" id="2992803"/>
    <lineage>
        <taxon>Bacteria</taxon>
        <taxon>Pseudomonadati</taxon>
        <taxon>Pseudomonadota</taxon>
        <taxon>Gammaproteobacteria</taxon>
        <taxon>Oceanospirillales</taxon>
        <taxon>Oceanospirillaceae</taxon>
        <taxon>Marinomonas</taxon>
    </lineage>
</organism>
<sequence>MQAEMWRLYRHLVFGGVVIVVCCYVVMEFTQIRFGASKAEQLLCVDAEFSSALLLSGVSQKLPDSQFTWTLASKELPSISSIPSLIANKTWLKFPDSSYQLTFGEPDSPMLVGRVTQGNQLFKLESLVKFFCRQIRSAIKIK</sequence>
<comment type="caution">
    <text evidence="2">The sequence shown here is derived from an EMBL/GenBank/DDBJ whole genome shotgun (WGS) entry which is preliminary data.</text>
</comment>
<gene>
    <name evidence="2" type="ORF">ONZ52_10990</name>
</gene>
<feature type="transmembrane region" description="Helical" evidence="1">
    <location>
        <begin position="12"/>
        <end position="30"/>
    </location>
</feature>
<keyword evidence="1" id="KW-0472">Membrane</keyword>
<proteinExistence type="predicted"/>
<keyword evidence="3" id="KW-1185">Reference proteome</keyword>
<accession>A0ABT3KG12</accession>
<evidence type="ECO:0000313" key="2">
    <source>
        <dbReference type="EMBL" id="MCW4629460.1"/>
    </source>
</evidence>
<keyword evidence="1" id="KW-0812">Transmembrane</keyword>
<reference evidence="2" key="1">
    <citation type="submission" date="2022-11" db="EMBL/GenBank/DDBJ databases">
        <title>Marinomonas sp. nov., isolated from marine algae.</title>
        <authorList>
            <person name="Choi D.G."/>
            <person name="Kim J.M."/>
            <person name="Lee J.K."/>
            <person name="Baek J.H."/>
            <person name="Jeon C.O."/>
        </authorList>
    </citation>
    <scope>NUCLEOTIDE SEQUENCE</scope>
    <source>
        <strain evidence="2">KJ51-3</strain>
    </source>
</reference>
<dbReference type="Proteomes" id="UP001431181">
    <property type="component" value="Unassembled WGS sequence"/>
</dbReference>
<dbReference type="RefSeq" id="WP_265218656.1">
    <property type="nucleotide sequence ID" value="NZ_JAPEUL010000007.1"/>
</dbReference>
<name>A0ABT3KG12_9GAMM</name>
<dbReference type="EMBL" id="JAPEUL010000007">
    <property type="protein sequence ID" value="MCW4629460.1"/>
    <property type="molecule type" value="Genomic_DNA"/>
</dbReference>
<protein>
    <submittedName>
        <fullName evidence="2">Uncharacterized protein</fullName>
    </submittedName>
</protein>
<keyword evidence="1" id="KW-1133">Transmembrane helix</keyword>
<evidence type="ECO:0000256" key="1">
    <source>
        <dbReference type="SAM" id="Phobius"/>
    </source>
</evidence>